<protein>
    <recommendedName>
        <fullName evidence="7">ATP-dependent protease ATPase subunit HslU</fullName>
    </recommendedName>
    <alternativeName>
        <fullName evidence="7">Unfoldase HslU</fullName>
    </alternativeName>
</protein>
<keyword evidence="11" id="KW-1185">Reference proteome</keyword>
<dbReference type="GO" id="GO:0005524">
    <property type="term" value="F:ATP binding"/>
    <property type="evidence" value="ECO:0007669"/>
    <property type="project" value="UniProtKB-UniRule"/>
</dbReference>
<feature type="binding site" evidence="7">
    <location>
        <position position="21"/>
    </location>
    <ligand>
        <name>ATP</name>
        <dbReference type="ChEBI" id="CHEBI:30616"/>
    </ligand>
</feature>
<evidence type="ECO:0000256" key="6">
    <source>
        <dbReference type="ARBA" id="ARBA00023186"/>
    </source>
</evidence>
<sequence length="455" mass="50481">MTDSSSMTPREIVAELDRHIVGQQAAKRAVAIALRNRWRRAQLPPELRNEVMPKNILMIGPTGVGKTEIARRLAALADAPFVKVEATRFTEVGYVGKDVEQIIRDLVDIAVQQQRARAKQRVRAQAEARAEERILDALLPRRDPMPAFGLAASTEVDIGAEPSATESATRQKLRQQLREGALDHREIELDLSSQIGVDILAPPGMEEMGQQLRQLFGQLAGGKTQRKRMTIQAARPLLIDEEAARLINEDEVRERAIEACEQHGIVFIDEIDKVAKRSEGYGADVSREGVQRDLLPLVEGSTVSTKYGPVKTDHILFIASGAFHLAKPSDLIPELQGRFPIRVELTALGKEDFVRILTEPKAALIRQYIALMATEGVQLSFTDAAIDRIAEIAALVNERQENIGARRLHTVLERLLETLSFEAPDRSGTVTIDRSDVDSQLGTLIQDPDLSRYIL</sequence>
<dbReference type="HAMAP" id="MF_00249">
    <property type="entry name" value="HslU"/>
    <property type="match status" value="1"/>
</dbReference>
<dbReference type="SMART" id="SM01086">
    <property type="entry name" value="ClpB_D2-small"/>
    <property type="match status" value="1"/>
</dbReference>
<dbReference type="NCBIfam" id="TIGR00390">
    <property type="entry name" value="hslU"/>
    <property type="match status" value="1"/>
</dbReference>
<name>A0A1M4WL67_9GAMM</name>
<dbReference type="InterPro" id="IPR027417">
    <property type="entry name" value="P-loop_NTPase"/>
</dbReference>
<dbReference type="EMBL" id="FQUK01000016">
    <property type="protein sequence ID" value="SHE81712.1"/>
    <property type="molecule type" value="Genomic_DNA"/>
</dbReference>
<accession>A0A1M4WL67</accession>
<evidence type="ECO:0000259" key="8">
    <source>
        <dbReference type="SMART" id="SM00382"/>
    </source>
</evidence>
<reference evidence="11" key="1">
    <citation type="submission" date="2016-11" db="EMBL/GenBank/DDBJ databases">
        <authorList>
            <person name="Varghese N."/>
            <person name="Submissions S."/>
        </authorList>
    </citation>
    <scope>NUCLEOTIDE SEQUENCE [LARGE SCALE GENOMIC DNA]</scope>
    <source>
        <strain evidence="11">DSM 14834</strain>
    </source>
</reference>
<evidence type="ECO:0000256" key="3">
    <source>
        <dbReference type="ARBA" id="ARBA00022490"/>
    </source>
</evidence>
<organism evidence="10 11">
    <name type="scientific">Thermomonas hydrothermalis</name>
    <dbReference type="NCBI Taxonomy" id="213588"/>
    <lineage>
        <taxon>Bacteria</taxon>
        <taxon>Pseudomonadati</taxon>
        <taxon>Pseudomonadota</taxon>
        <taxon>Gammaproteobacteria</taxon>
        <taxon>Lysobacterales</taxon>
        <taxon>Lysobacteraceae</taxon>
        <taxon>Thermomonas</taxon>
    </lineage>
</organism>
<keyword evidence="10" id="KW-0378">Hydrolase</keyword>
<dbReference type="InterPro" id="IPR003593">
    <property type="entry name" value="AAA+_ATPase"/>
</dbReference>
<evidence type="ECO:0000256" key="1">
    <source>
        <dbReference type="ARBA" id="ARBA00004496"/>
    </source>
</evidence>
<dbReference type="GO" id="GO:0036402">
    <property type="term" value="F:proteasome-activating activity"/>
    <property type="evidence" value="ECO:0007669"/>
    <property type="project" value="UniProtKB-UniRule"/>
</dbReference>
<dbReference type="Pfam" id="PF07724">
    <property type="entry name" value="AAA_2"/>
    <property type="match status" value="1"/>
</dbReference>
<keyword evidence="4 7" id="KW-0547">Nucleotide-binding</keyword>
<evidence type="ECO:0000256" key="7">
    <source>
        <dbReference type="HAMAP-Rule" id="MF_00249"/>
    </source>
</evidence>
<dbReference type="Proteomes" id="UP000242857">
    <property type="component" value="Unassembled WGS sequence"/>
</dbReference>
<dbReference type="InterPro" id="IPR004491">
    <property type="entry name" value="HslU"/>
</dbReference>
<dbReference type="CDD" id="cd19498">
    <property type="entry name" value="RecA-like_HslU"/>
    <property type="match status" value="1"/>
</dbReference>
<gene>
    <name evidence="7" type="primary">hslU</name>
    <name evidence="10" type="ORF">SAMN02745204_01194</name>
</gene>
<dbReference type="STRING" id="213588.SAMN02745204_01194"/>
<dbReference type="FunFam" id="3.40.50.300:FF:000220">
    <property type="entry name" value="ATP-dependent protease ATPase subunit HslU"/>
    <property type="match status" value="1"/>
</dbReference>
<dbReference type="SUPFAM" id="SSF52540">
    <property type="entry name" value="P-loop containing nucleoside triphosphate hydrolases"/>
    <property type="match status" value="1"/>
</dbReference>
<evidence type="ECO:0000313" key="11">
    <source>
        <dbReference type="Proteomes" id="UP000242857"/>
    </source>
</evidence>
<dbReference type="GO" id="GO:0016887">
    <property type="term" value="F:ATP hydrolysis activity"/>
    <property type="evidence" value="ECO:0007669"/>
    <property type="project" value="InterPro"/>
</dbReference>
<dbReference type="InterPro" id="IPR019489">
    <property type="entry name" value="Clp_ATPase_C"/>
</dbReference>
<feature type="binding site" evidence="7">
    <location>
        <position position="406"/>
    </location>
    <ligand>
        <name>ATP</name>
        <dbReference type="ChEBI" id="CHEBI:30616"/>
    </ligand>
</feature>
<dbReference type="SMART" id="SM00382">
    <property type="entry name" value="AAA"/>
    <property type="match status" value="1"/>
</dbReference>
<dbReference type="NCBIfam" id="NF003544">
    <property type="entry name" value="PRK05201.1"/>
    <property type="match status" value="1"/>
</dbReference>
<keyword evidence="5 7" id="KW-0067">ATP-binding</keyword>
<dbReference type="OrthoDB" id="9804062at2"/>
<comment type="subunit">
    <text evidence="7">A double ring-shaped homohexamer of HslV is capped on each side by a ring-shaped HslU homohexamer. The assembly of the HslU/HslV complex is dependent on binding of ATP.</text>
</comment>
<dbReference type="RefSeq" id="WP_072755703.1">
    <property type="nucleotide sequence ID" value="NZ_FQUK01000016.1"/>
</dbReference>
<comment type="function">
    <text evidence="7">ATPase subunit of a proteasome-like degradation complex; this subunit has chaperone activity. The binding of ATP and its subsequent hydrolysis by HslU are essential for unfolding of protein substrates subsequently hydrolyzed by HslV. HslU recognizes the N-terminal part of its protein substrates and unfolds these before they are guided to HslV for hydrolysis.</text>
</comment>
<dbReference type="GO" id="GO:0043335">
    <property type="term" value="P:protein unfolding"/>
    <property type="evidence" value="ECO:0007669"/>
    <property type="project" value="UniProtKB-UniRule"/>
</dbReference>
<evidence type="ECO:0000256" key="2">
    <source>
        <dbReference type="ARBA" id="ARBA00009771"/>
    </source>
</evidence>
<evidence type="ECO:0000256" key="4">
    <source>
        <dbReference type="ARBA" id="ARBA00022741"/>
    </source>
</evidence>
<evidence type="ECO:0000313" key="10">
    <source>
        <dbReference type="EMBL" id="SHE81712.1"/>
    </source>
</evidence>
<keyword evidence="3 7" id="KW-0963">Cytoplasm</keyword>
<dbReference type="PANTHER" id="PTHR48102">
    <property type="entry name" value="ATP-DEPENDENT CLP PROTEASE ATP-BINDING SUBUNIT CLPX-LIKE, MITOCHONDRIAL-RELATED"/>
    <property type="match status" value="1"/>
</dbReference>
<evidence type="ECO:0000259" key="9">
    <source>
        <dbReference type="SMART" id="SM01086"/>
    </source>
</evidence>
<dbReference type="GO" id="GO:0009376">
    <property type="term" value="C:HslUV protease complex"/>
    <property type="evidence" value="ECO:0007669"/>
    <property type="project" value="UniProtKB-UniRule"/>
</dbReference>
<proteinExistence type="inferred from homology"/>
<keyword evidence="10" id="KW-0645">Protease</keyword>
<keyword evidence="6 7" id="KW-0143">Chaperone</keyword>
<dbReference type="GO" id="GO:0008233">
    <property type="term" value="F:peptidase activity"/>
    <property type="evidence" value="ECO:0007669"/>
    <property type="project" value="UniProtKB-KW"/>
</dbReference>
<dbReference type="FunFam" id="3.40.50.300:FF:000213">
    <property type="entry name" value="ATP-dependent protease ATPase subunit HslU"/>
    <property type="match status" value="1"/>
</dbReference>
<dbReference type="InterPro" id="IPR003959">
    <property type="entry name" value="ATPase_AAA_core"/>
</dbReference>
<comment type="subcellular location">
    <subcellularLocation>
        <location evidence="1 7">Cytoplasm</location>
    </subcellularLocation>
</comment>
<dbReference type="PANTHER" id="PTHR48102:SF3">
    <property type="entry name" value="ATP-DEPENDENT PROTEASE ATPASE SUBUNIT HSLU"/>
    <property type="match status" value="1"/>
</dbReference>
<evidence type="ECO:0000256" key="5">
    <source>
        <dbReference type="ARBA" id="ARBA00022840"/>
    </source>
</evidence>
<feature type="domain" description="Clp ATPase C-terminal" evidence="9">
    <location>
        <begin position="348"/>
        <end position="441"/>
    </location>
</feature>
<dbReference type="Pfam" id="PF00004">
    <property type="entry name" value="AAA"/>
    <property type="match status" value="1"/>
</dbReference>
<feature type="binding site" evidence="7">
    <location>
        <begin position="63"/>
        <end position="68"/>
    </location>
    <ligand>
        <name>ATP</name>
        <dbReference type="ChEBI" id="CHEBI:30616"/>
    </ligand>
</feature>
<dbReference type="AlphaFoldDB" id="A0A1M4WL67"/>
<feature type="binding site" evidence="7">
    <location>
        <position position="269"/>
    </location>
    <ligand>
        <name>ATP</name>
        <dbReference type="ChEBI" id="CHEBI:30616"/>
    </ligand>
</feature>
<feature type="domain" description="AAA+ ATPase" evidence="8">
    <location>
        <begin position="52"/>
        <end position="345"/>
    </location>
</feature>
<feature type="binding site" evidence="7">
    <location>
        <position position="334"/>
    </location>
    <ligand>
        <name>ATP</name>
        <dbReference type="ChEBI" id="CHEBI:30616"/>
    </ligand>
</feature>
<dbReference type="Gene3D" id="1.10.8.60">
    <property type="match status" value="1"/>
</dbReference>
<comment type="similarity">
    <text evidence="2 7">Belongs to the ClpX chaperone family. HslU subfamily.</text>
</comment>
<dbReference type="InterPro" id="IPR050052">
    <property type="entry name" value="ATP-dep_Clp_protease_ClpX"/>
</dbReference>
<dbReference type="Gene3D" id="3.40.50.300">
    <property type="entry name" value="P-loop containing nucleotide triphosphate hydrolases"/>
    <property type="match status" value="2"/>
</dbReference>